<dbReference type="GeneID" id="94218906"/>
<proteinExistence type="predicted"/>
<dbReference type="OrthoDB" id="96314at2759"/>
<dbReference type="EMBL" id="DS566573">
    <property type="status" value="NOT_ANNOTATED_CDS"/>
    <property type="molecule type" value="Genomic_DNA"/>
</dbReference>
<reference evidence="2" key="1">
    <citation type="journal article" date="2006" name="Science">
        <title>Phytophthora genome sequences uncover evolutionary origins and mechanisms of pathogenesis.</title>
        <authorList>
            <person name="Tyler B.M."/>
            <person name="Tripathy S."/>
            <person name="Zhang X."/>
            <person name="Dehal P."/>
            <person name="Jiang R.H."/>
            <person name="Aerts A."/>
            <person name="Arredondo F.D."/>
            <person name="Baxter L."/>
            <person name="Bensasson D."/>
            <person name="Beynon J.L."/>
            <person name="Chapman J."/>
            <person name="Damasceno C.M."/>
            <person name="Dorrance A.E."/>
            <person name="Dou D."/>
            <person name="Dickerman A.W."/>
            <person name="Dubchak I.L."/>
            <person name="Garbelotto M."/>
            <person name="Gijzen M."/>
            <person name="Gordon S.G."/>
            <person name="Govers F."/>
            <person name="Grunwald N.J."/>
            <person name="Huang W."/>
            <person name="Ivors K.L."/>
            <person name="Jones R.W."/>
            <person name="Kamoun S."/>
            <person name="Krampis K."/>
            <person name="Lamour K.H."/>
            <person name="Lee M.K."/>
            <person name="McDonald W.H."/>
            <person name="Medina M."/>
            <person name="Meijer H.J."/>
            <person name="Nordberg E.K."/>
            <person name="Maclean D.J."/>
            <person name="Ospina-Giraldo M.D."/>
            <person name="Morris P.F."/>
            <person name="Phuntumart V."/>
            <person name="Putnam N.H."/>
            <person name="Rash S."/>
            <person name="Rose J.K."/>
            <person name="Sakihama Y."/>
            <person name="Salamov A.A."/>
            <person name="Savidor A."/>
            <person name="Scheuring C.F."/>
            <person name="Smith B.M."/>
            <person name="Sobral B.W."/>
            <person name="Terry A."/>
            <person name="Torto-Alalibo T.A."/>
            <person name="Win J."/>
            <person name="Xu Z."/>
            <person name="Zhang H."/>
            <person name="Grigoriev I.V."/>
            <person name="Rokhsar D.S."/>
            <person name="Boore J.L."/>
        </authorList>
    </citation>
    <scope>NUCLEOTIDE SEQUENCE [LARGE SCALE GENOMIC DNA]</scope>
    <source>
        <strain evidence="2">Pr102</strain>
    </source>
</reference>
<dbReference type="RefSeq" id="XP_067739410.1">
    <property type="nucleotide sequence ID" value="XM_067883129.1"/>
</dbReference>
<dbReference type="InParanoid" id="H3H6G9"/>
<evidence type="ECO:0000313" key="1">
    <source>
        <dbReference type="EnsemblProtists" id="Phyra86272"/>
    </source>
</evidence>
<name>H3H6G9_PHYRM</name>
<dbReference type="OMA" id="GKFMGRM"/>
<dbReference type="AlphaFoldDB" id="H3H6G9"/>
<accession>H3H6G9</accession>
<sequence>MTITPNFDKWAKRGIALRNFWSSWRTSRSMERLLFGQLPYDSVTKSGMTGGQRSATLSSEGTLNDTVVTISRDHGQGPDVGNDVPETQDVSATCVAGAIIAEGRLRDAAGLVIDDATEQYDMLNTLLDIVGVPLGGFDQDGLGRSLKLKVEFGERVGYSNNPTR</sequence>
<dbReference type="InterPro" id="IPR017850">
    <property type="entry name" value="Alkaline_phosphatase_core_sf"/>
</dbReference>
<dbReference type="InterPro" id="IPR052701">
    <property type="entry name" value="GAG_Ulvan_Degrading_Sulfatases"/>
</dbReference>
<dbReference type="PANTHER" id="PTHR43751">
    <property type="entry name" value="SULFATASE"/>
    <property type="match status" value="1"/>
</dbReference>
<dbReference type="PANTHER" id="PTHR43751:SF3">
    <property type="entry name" value="SULFATASE N-TERMINAL DOMAIN-CONTAINING PROTEIN"/>
    <property type="match status" value="1"/>
</dbReference>
<evidence type="ECO:0000313" key="2">
    <source>
        <dbReference type="Proteomes" id="UP000005238"/>
    </source>
</evidence>
<dbReference type="EnsemblProtists" id="Phyra86272">
    <property type="protein sequence ID" value="Phyra86272"/>
    <property type="gene ID" value="Phyra86272"/>
</dbReference>
<dbReference type="HOGENOM" id="CLU_1622264_0_0_1"/>
<dbReference type="VEuPathDB" id="FungiDB:KRP23_12502"/>
<dbReference type="Proteomes" id="UP000005238">
    <property type="component" value="Unassembled WGS sequence"/>
</dbReference>
<organism evidence="1 2">
    <name type="scientific">Phytophthora ramorum</name>
    <name type="common">Sudden oak death agent</name>
    <dbReference type="NCBI Taxonomy" id="164328"/>
    <lineage>
        <taxon>Eukaryota</taxon>
        <taxon>Sar</taxon>
        <taxon>Stramenopiles</taxon>
        <taxon>Oomycota</taxon>
        <taxon>Peronosporomycetes</taxon>
        <taxon>Peronosporales</taxon>
        <taxon>Peronosporaceae</taxon>
        <taxon>Phytophthora</taxon>
    </lineage>
</organism>
<protein>
    <submittedName>
        <fullName evidence="1">Uncharacterized protein</fullName>
    </submittedName>
</protein>
<dbReference type="Gene3D" id="3.40.720.10">
    <property type="entry name" value="Alkaline Phosphatase, subunit A"/>
    <property type="match status" value="1"/>
</dbReference>
<keyword evidence="2" id="KW-1185">Reference proteome</keyword>
<dbReference type="eggNOG" id="ENOG502SKDT">
    <property type="taxonomic scope" value="Eukaryota"/>
</dbReference>
<dbReference type="STRING" id="164328.H3H6G9"/>
<dbReference type="SUPFAM" id="SSF53649">
    <property type="entry name" value="Alkaline phosphatase-like"/>
    <property type="match status" value="1"/>
</dbReference>
<reference evidence="1" key="2">
    <citation type="submission" date="2015-06" db="UniProtKB">
        <authorList>
            <consortium name="EnsemblProtists"/>
        </authorList>
    </citation>
    <scope>IDENTIFICATION</scope>
    <source>
        <strain evidence="1">Pr102</strain>
    </source>
</reference>